<organism evidence="2 3">
    <name type="scientific">Pelodictyon phaeoclathratiforme (strain DSM 5477 / BU-1)</name>
    <dbReference type="NCBI Taxonomy" id="324925"/>
    <lineage>
        <taxon>Bacteria</taxon>
        <taxon>Pseudomonadati</taxon>
        <taxon>Chlorobiota</taxon>
        <taxon>Chlorobiia</taxon>
        <taxon>Chlorobiales</taxon>
        <taxon>Chlorobiaceae</taxon>
        <taxon>Chlorobium/Pelodictyon group</taxon>
        <taxon>Pelodictyon</taxon>
    </lineage>
</organism>
<evidence type="ECO:0000313" key="2">
    <source>
        <dbReference type="EMBL" id="ACF44593.1"/>
    </source>
</evidence>
<protein>
    <submittedName>
        <fullName evidence="2">Antirestriction protein</fullName>
    </submittedName>
</protein>
<reference evidence="2 3" key="1">
    <citation type="submission" date="2008-06" db="EMBL/GenBank/DDBJ databases">
        <title>Complete sequence of Pelodictyon phaeoclathratiforme BU-1.</title>
        <authorList>
            <consortium name="US DOE Joint Genome Institute"/>
            <person name="Lucas S."/>
            <person name="Copeland A."/>
            <person name="Lapidus A."/>
            <person name="Glavina del Rio T."/>
            <person name="Dalin E."/>
            <person name="Tice H."/>
            <person name="Bruce D."/>
            <person name="Goodwin L."/>
            <person name="Pitluck S."/>
            <person name="Schmutz J."/>
            <person name="Larimer F."/>
            <person name="Land M."/>
            <person name="Hauser L."/>
            <person name="Kyrpides N."/>
            <person name="Mikhailova N."/>
            <person name="Liu Z."/>
            <person name="Li T."/>
            <person name="Zhao F."/>
            <person name="Overmann J."/>
            <person name="Bryant D.A."/>
            <person name="Richardson P."/>
        </authorList>
    </citation>
    <scope>NUCLEOTIDE SEQUENCE [LARGE SCALE GENOMIC DNA]</scope>
    <source>
        <strain evidence="3">DSM 5477 / BU-1</strain>
    </source>
</reference>
<sequence length="125" mass="14388">MRFYGRLLPLERGNLPELQAFRNSESYYATATHEITHWTRHPSCLDRSFDQKRFGDSGYAMEELVAEIGAAFLCPDLEITLVQREDHAAYIASWLKALRNDKKAIFTAASHAQRATDYLYSLQQT</sequence>
<feature type="domain" description="Polyvalent protein metallopeptidase" evidence="1">
    <location>
        <begin position="14"/>
        <end position="111"/>
    </location>
</feature>
<dbReference type="Proteomes" id="UP000002724">
    <property type="component" value="Chromosome"/>
</dbReference>
<gene>
    <name evidence="2" type="ordered locus">Ppha_2404</name>
</gene>
<dbReference type="Pfam" id="PF18818">
    <property type="entry name" value="MPTase-PolyVal"/>
    <property type="match status" value="1"/>
</dbReference>
<dbReference type="AlphaFoldDB" id="B4SER7"/>
<dbReference type="InterPro" id="IPR041459">
    <property type="entry name" value="MPTase-PolyVal"/>
</dbReference>
<name>B4SER7_PELPB</name>
<dbReference type="HOGENOM" id="CLU_162641_0_0_10"/>
<proteinExistence type="predicted"/>
<evidence type="ECO:0000259" key="1">
    <source>
        <dbReference type="Pfam" id="PF18818"/>
    </source>
</evidence>
<keyword evidence="3" id="KW-1185">Reference proteome</keyword>
<dbReference type="EMBL" id="CP001110">
    <property type="protein sequence ID" value="ACF44593.1"/>
    <property type="molecule type" value="Genomic_DNA"/>
</dbReference>
<dbReference type="STRING" id="324925.Ppha_2404"/>
<dbReference type="eggNOG" id="COG4227">
    <property type="taxonomic scope" value="Bacteria"/>
</dbReference>
<accession>B4SER7</accession>
<dbReference type="KEGG" id="pph:Ppha_2404"/>
<evidence type="ECO:0000313" key="3">
    <source>
        <dbReference type="Proteomes" id="UP000002724"/>
    </source>
</evidence>